<dbReference type="AlphaFoldDB" id="A0A9P5N6T1"/>
<comment type="caution">
    <text evidence="2">The sequence shown here is derived from an EMBL/GenBank/DDBJ whole genome shotgun (WGS) entry which is preliminary data.</text>
</comment>
<feature type="compositionally biased region" description="Low complexity" evidence="1">
    <location>
        <begin position="534"/>
        <end position="544"/>
    </location>
</feature>
<gene>
    <name evidence="2" type="ORF">CPB84DRAFT_1856678</name>
</gene>
<feature type="region of interest" description="Disordered" evidence="1">
    <location>
        <begin position="91"/>
        <end position="172"/>
    </location>
</feature>
<organism evidence="2 3">
    <name type="scientific">Gymnopilus junonius</name>
    <name type="common">Spectacular rustgill mushroom</name>
    <name type="synonym">Gymnopilus spectabilis subsp. junonius</name>
    <dbReference type="NCBI Taxonomy" id="109634"/>
    <lineage>
        <taxon>Eukaryota</taxon>
        <taxon>Fungi</taxon>
        <taxon>Dikarya</taxon>
        <taxon>Basidiomycota</taxon>
        <taxon>Agaricomycotina</taxon>
        <taxon>Agaricomycetes</taxon>
        <taxon>Agaricomycetidae</taxon>
        <taxon>Agaricales</taxon>
        <taxon>Agaricineae</taxon>
        <taxon>Hymenogastraceae</taxon>
        <taxon>Gymnopilus</taxon>
    </lineage>
</organism>
<feature type="region of interest" description="Disordered" evidence="1">
    <location>
        <begin position="195"/>
        <end position="226"/>
    </location>
</feature>
<name>A0A9P5N6T1_GYMJU</name>
<feature type="compositionally biased region" description="Basic residues" evidence="1">
    <location>
        <begin position="37"/>
        <end position="50"/>
    </location>
</feature>
<dbReference type="OrthoDB" id="3014170at2759"/>
<evidence type="ECO:0000313" key="2">
    <source>
        <dbReference type="EMBL" id="KAF8869147.1"/>
    </source>
</evidence>
<reference evidence="2" key="1">
    <citation type="submission" date="2020-11" db="EMBL/GenBank/DDBJ databases">
        <authorList>
            <consortium name="DOE Joint Genome Institute"/>
            <person name="Ahrendt S."/>
            <person name="Riley R."/>
            <person name="Andreopoulos W."/>
            <person name="LaButti K."/>
            <person name="Pangilinan J."/>
            <person name="Ruiz-duenas F.J."/>
            <person name="Barrasa J.M."/>
            <person name="Sanchez-Garcia M."/>
            <person name="Camarero S."/>
            <person name="Miyauchi S."/>
            <person name="Serrano A."/>
            <person name="Linde D."/>
            <person name="Babiker R."/>
            <person name="Drula E."/>
            <person name="Ayuso-Fernandez I."/>
            <person name="Pacheco R."/>
            <person name="Padilla G."/>
            <person name="Ferreira P."/>
            <person name="Barriuso J."/>
            <person name="Kellner H."/>
            <person name="Castanera R."/>
            <person name="Alfaro M."/>
            <person name="Ramirez L."/>
            <person name="Pisabarro A.G."/>
            <person name="Kuo A."/>
            <person name="Tritt A."/>
            <person name="Lipzen A."/>
            <person name="He G."/>
            <person name="Yan M."/>
            <person name="Ng V."/>
            <person name="Cullen D."/>
            <person name="Martin F."/>
            <person name="Rosso M.-N."/>
            <person name="Henrissat B."/>
            <person name="Hibbett D."/>
            <person name="Martinez A.T."/>
            <person name="Grigoriev I.V."/>
        </authorList>
    </citation>
    <scope>NUCLEOTIDE SEQUENCE</scope>
    <source>
        <strain evidence="2">AH 44721</strain>
    </source>
</reference>
<proteinExistence type="predicted"/>
<protein>
    <submittedName>
        <fullName evidence="2">Uncharacterized protein</fullName>
    </submittedName>
</protein>
<feature type="region of interest" description="Disordered" evidence="1">
    <location>
        <begin position="525"/>
        <end position="565"/>
    </location>
</feature>
<feature type="compositionally biased region" description="Basic and acidic residues" evidence="1">
    <location>
        <begin position="198"/>
        <end position="208"/>
    </location>
</feature>
<keyword evidence="3" id="KW-1185">Reference proteome</keyword>
<dbReference type="Proteomes" id="UP000724874">
    <property type="component" value="Unassembled WGS sequence"/>
</dbReference>
<dbReference type="EMBL" id="JADNYJ010000485">
    <property type="protein sequence ID" value="KAF8869147.1"/>
    <property type="molecule type" value="Genomic_DNA"/>
</dbReference>
<evidence type="ECO:0000256" key="1">
    <source>
        <dbReference type="SAM" id="MobiDB-lite"/>
    </source>
</evidence>
<feature type="region of interest" description="Disordered" evidence="1">
    <location>
        <begin position="25"/>
        <end position="52"/>
    </location>
</feature>
<sequence>MPPKSKQTSDAAAWFKSIVVTRKMNKDAHPGQIVHGNGRKRRKNRSKKRTFTLQLPSKTSLELCCEDIECNAPRPVTAQPTFHLPVRASSTMVDVVTQSEPREDEQDNKGEGNMVNVEQDHVDSGESDVYDPEGDDGGDESEVEAEAMSDDELGDKPSKPVTKGQKAKTGRADISALRQTIPTAAPTFHSITPTTAETKCKADANHERRLSKKAKKNDPKHGPAGMIKGWQVAEDAKLAASLQAKTNEEEDSMVHMGRFVGDEETDDVKHLALSSLMKTLKKLLPSIIKVTEAKSGPPAHMKKDAHVTPKVRILAGTMPSAWKGLSVPQIQSLVDEVYGAGTHTVKHDSPWWDLVSYRLSDWCSHFVKHARIAVVNHMAVFDYVEEEYTKEDLTEYIKKYTLLEGKQAPTARFHWGSWEVDDEDDMRVKCKYDDEMPIGALILALQAVEHAFKFWTTGEFVEDSKLKFNADTYDDLLECKKKPDRSVKEVLTHRSSLYLPSVQSLKKKHWVSIFEAASAILGQSKVGKKKKGCSKSASSAASSEVELEESMPVFTLHSNEDSDKE</sequence>
<accession>A0A9P5N6T1</accession>
<evidence type="ECO:0000313" key="3">
    <source>
        <dbReference type="Proteomes" id="UP000724874"/>
    </source>
</evidence>
<feature type="compositionally biased region" description="Acidic residues" evidence="1">
    <location>
        <begin position="125"/>
        <end position="153"/>
    </location>
</feature>